<proteinExistence type="predicted"/>
<feature type="transmembrane region" description="Helical" evidence="6">
    <location>
        <begin position="369"/>
        <end position="392"/>
    </location>
</feature>
<dbReference type="PANTHER" id="PTHR23504">
    <property type="entry name" value="MAJOR FACILITATOR SUPERFAMILY DOMAIN-CONTAINING PROTEIN 10"/>
    <property type="match status" value="1"/>
</dbReference>
<dbReference type="Proteomes" id="UP001151287">
    <property type="component" value="Unassembled WGS sequence"/>
</dbReference>
<evidence type="ECO:0000256" key="6">
    <source>
        <dbReference type="SAM" id="Phobius"/>
    </source>
</evidence>
<feature type="transmembrane region" description="Helical" evidence="6">
    <location>
        <begin position="308"/>
        <end position="330"/>
    </location>
</feature>
<comment type="subcellular location">
    <subcellularLocation>
        <location evidence="1">Membrane</location>
        <topology evidence="1">Multi-pass membrane protein</topology>
    </subcellularLocation>
</comment>
<dbReference type="SUPFAM" id="SSF103473">
    <property type="entry name" value="MFS general substrate transporter"/>
    <property type="match status" value="1"/>
</dbReference>
<evidence type="ECO:0000259" key="7">
    <source>
        <dbReference type="PROSITE" id="PS50850"/>
    </source>
</evidence>
<feature type="transmembrane region" description="Helical" evidence="6">
    <location>
        <begin position="112"/>
        <end position="138"/>
    </location>
</feature>
<dbReference type="PROSITE" id="PS00216">
    <property type="entry name" value="SUGAR_TRANSPORT_1"/>
    <property type="match status" value="1"/>
</dbReference>
<dbReference type="GO" id="GO:0022857">
    <property type="term" value="F:transmembrane transporter activity"/>
    <property type="evidence" value="ECO:0007669"/>
    <property type="project" value="InterPro"/>
</dbReference>
<keyword evidence="4 6" id="KW-1133">Transmembrane helix</keyword>
<reference evidence="8" key="1">
    <citation type="journal article" date="2022" name="Cell">
        <title>Repeat-based holocentromeres influence genome architecture and karyotype evolution.</title>
        <authorList>
            <person name="Hofstatter P.G."/>
            <person name="Thangavel G."/>
            <person name="Lux T."/>
            <person name="Neumann P."/>
            <person name="Vondrak T."/>
            <person name="Novak P."/>
            <person name="Zhang M."/>
            <person name="Costa L."/>
            <person name="Castellani M."/>
            <person name="Scott A."/>
            <person name="Toegelov H."/>
            <person name="Fuchs J."/>
            <person name="Mata-Sucre Y."/>
            <person name="Dias Y."/>
            <person name="Vanzela A.L.L."/>
            <person name="Huettel B."/>
            <person name="Almeida C.C.S."/>
            <person name="Simkova H."/>
            <person name="Souza G."/>
            <person name="Pedrosa-Harand A."/>
            <person name="Macas J."/>
            <person name="Mayer K.F.X."/>
            <person name="Houben A."/>
            <person name="Marques A."/>
        </authorList>
    </citation>
    <scope>NUCLEOTIDE SEQUENCE</scope>
    <source>
        <strain evidence="8">RhyBre1mFocal</strain>
    </source>
</reference>
<dbReference type="EMBL" id="JAMQYH010000003">
    <property type="protein sequence ID" value="KAJ1692627.1"/>
    <property type="molecule type" value="Genomic_DNA"/>
</dbReference>
<comment type="caution">
    <text evidence="8">The sequence shown here is derived from an EMBL/GenBank/DDBJ whole genome shotgun (WGS) entry which is preliminary data.</text>
</comment>
<dbReference type="InterPro" id="IPR005829">
    <property type="entry name" value="Sugar_transporter_CS"/>
</dbReference>
<evidence type="ECO:0000313" key="8">
    <source>
        <dbReference type="EMBL" id="KAJ1692627.1"/>
    </source>
</evidence>
<keyword evidence="5 6" id="KW-0472">Membrane</keyword>
<dbReference type="AlphaFoldDB" id="A0A9Q0CET6"/>
<dbReference type="Gene3D" id="1.20.1250.20">
    <property type="entry name" value="MFS general substrate transporter like domains"/>
    <property type="match status" value="1"/>
</dbReference>
<keyword evidence="2" id="KW-0813">Transport</keyword>
<feature type="transmembrane region" description="Helical" evidence="6">
    <location>
        <begin position="150"/>
        <end position="169"/>
    </location>
</feature>
<feature type="transmembrane region" description="Helical" evidence="6">
    <location>
        <begin position="175"/>
        <end position="192"/>
    </location>
</feature>
<accession>A0A9Q0CET6</accession>
<gene>
    <name evidence="8" type="ORF">LUZ63_009325</name>
</gene>
<evidence type="ECO:0000256" key="5">
    <source>
        <dbReference type="ARBA" id="ARBA00023136"/>
    </source>
</evidence>
<keyword evidence="3 6" id="KW-0812">Transmembrane</keyword>
<sequence>MRLGMREQMRALRPVVHLLVPLSIHWIAEEMTVSVLVDVISAALCPGNKSCPEAIYLTGLQQTVVGIFKMISIPILAQLADEYGRKLLLLITTPTSIIPFAVLAWDQSRTSVYVYLILRTFAYIMSQGSIFCITAAYIADVVEPNKRAVVYGWMTGLLSAFHVLGNLLARFLPQAWIFQVSIALLIVSFIYMKMLLVETLTLEPQISGQHLPGSTIILDALKKRWNSMKDNVLIVKNSITLRRMSYISFFYDLGMTGISNVLLYYLKSVFGFNKNQFSEILMVVGIGSIFSQILVLPFINPFLGEKGVLCIAITSSIFYAWLYGVAWASWVPYVSASFGVIYVLVKPSTFAVVSKAVTSTNQAKAQGFILSVQALASLFSPLVISPLTSWFISDQAPFNCKGFSFLFASIFMAISLIHASMLNPESDNKFFDCEAREQSEESAQEPLLTRHQ</sequence>
<dbReference type="GO" id="GO:0016020">
    <property type="term" value="C:membrane"/>
    <property type="evidence" value="ECO:0007669"/>
    <property type="project" value="UniProtKB-SubCell"/>
</dbReference>
<evidence type="ECO:0000313" key="9">
    <source>
        <dbReference type="Proteomes" id="UP001151287"/>
    </source>
</evidence>
<dbReference type="PROSITE" id="PS50850">
    <property type="entry name" value="MFS"/>
    <property type="match status" value="1"/>
</dbReference>
<dbReference type="OrthoDB" id="419616at2759"/>
<dbReference type="CDD" id="cd17330">
    <property type="entry name" value="MFS_SLC46_TetA_like"/>
    <property type="match status" value="1"/>
</dbReference>
<dbReference type="PANTHER" id="PTHR23504:SF108">
    <property type="entry name" value="OS11G0151500 PROTEIN"/>
    <property type="match status" value="1"/>
</dbReference>
<dbReference type="Pfam" id="PF07690">
    <property type="entry name" value="MFS_1"/>
    <property type="match status" value="1"/>
</dbReference>
<evidence type="ECO:0000256" key="1">
    <source>
        <dbReference type="ARBA" id="ARBA00004141"/>
    </source>
</evidence>
<protein>
    <recommendedName>
        <fullName evidence="7">Major facilitator superfamily (MFS) profile domain-containing protein</fullName>
    </recommendedName>
</protein>
<organism evidence="8 9">
    <name type="scientific">Rhynchospora breviuscula</name>
    <dbReference type="NCBI Taxonomy" id="2022672"/>
    <lineage>
        <taxon>Eukaryota</taxon>
        <taxon>Viridiplantae</taxon>
        <taxon>Streptophyta</taxon>
        <taxon>Embryophyta</taxon>
        <taxon>Tracheophyta</taxon>
        <taxon>Spermatophyta</taxon>
        <taxon>Magnoliopsida</taxon>
        <taxon>Liliopsida</taxon>
        <taxon>Poales</taxon>
        <taxon>Cyperaceae</taxon>
        <taxon>Cyperoideae</taxon>
        <taxon>Rhynchosporeae</taxon>
        <taxon>Rhynchospora</taxon>
    </lineage>
</organism>
<feature type="domain" description="Major facilitator superfamily (MFS) profile" evidence="7">
    <location>
        <begin position="1"/>
        <end position="427"/>
    </location>
</feature>
<evidence type="ECO:0000256" key="4">
    <source>
        <dbReference type="ARBA" id="ARBA00022989"/>
    </source>
</evidence>
<feature type="transmembrane region" description="Helical" evidence="6">
    <location>
        <begin position="246"/>
        <end position="265"/>
    </location>
</feature>
<keyword evidence="9" id="KW-1185">Reference proteome</keyword>
<feature type="transmembrane region" description="Helical" evidence="6">
    <location>
        <begin position="87"/>
        <end position="106"/>
    </location>
</feature>
<dbReference type="InterPro" id="IPR036259">
    <property type="entry name" value="MFS_trans_sf"/>
</dbReference>
<feature type="transmembrane region" description="Helical" evidence="6">
    <location>
        <begin position="277"/>
        <end position="296"/>
    </location>
</feature>
<evidence type="ECO:0000256" key="2">
    <source>
        <dbReference type="ARBA" id="ARBA00022448"/>
    </source>
</evidence>
<dbReference type="InterPro" id="IPR011701">
    <property type="entry name" value="MFS"/>
</dbReference>
<dbReference type="InterPro" id="IPR020846">
    <property type="entry name" value="MFS_dom"/>
</dbReference>
<feature type="transmembrane region" description="Helical" evidence="6">
    <location>
        <begin position="404"/>
        <end position="422"/>
    </location>
</feature>
<evidence type="ECO:0000256" key="3">
    <source>
        <dbReference type="ARBA" id="ARBA00022692"/>
    </source>
</evidence>
<name>A0A9Q0CET6_9POAL</name>